<dbReference type="VEuPathDB" id="MicrosporidiaDB:NBO_55g0016"/>
<dbReference type="HOGENOM" id="CLU_484916_0_0_1"/>
<dbReference type="EMBL" id="KB908963">
    <property type="protein sequence ID" value="EOB13852.1"/>
    <property type="molecule type" value="Genomic_DNA"/>
</dbReference>
<evidence type="ECO:0000313" key="2">
    <source>
        <dbReference type="EMBL" id="EOB13852.1"/>
    </source>
</evidence>
<sequence>MQKLKMHKQNDFKTKEARETQETKGNHNLNINHNLNHKLLIFFLIYDKDHFDEYLSQLRSLIITNPSLIPDLLTSCVSLGKVDIFHEIVSLLPKEIKKNIKIVYSDIYKIFSEEMVLDDLIDLEQVAHFWFTTGQYSKILKIEEKICKKLKFICKMRNDKESDYCGYKEDIDNSDEGDEGGDSDYDFDDLDKVGATWNLENDYVLEKVKFNLKIGKYEKIKEMAREVKDLEILIKILNVIKEKMENKKIEKDVVSLPNKKMPNKENGQTSGHKKMDNDVVSLPNINNNQVNIKNYEQDVISILLKDILLDCFSRKGILFHALKVFISFLHLQDLDFGVFDRLRILNGLKFEGLSEADKIWLQKVVYNNLVDVYNMESDYYGEGDLNVDNSINLLLNLPLTQDSFIISILLSSNSKINVTKINVTKIYDIYSLYSQPSPFISALFYGAFLKSDTLKAKDILQKIEFDAKSLLYLLGLEEVGPRIVIESHYKRLLTPIHLENIIMRLGLKGTLFLYEYLKSIIVIGIQKYLTEESKIVIKGSSKIVEKLKCSEMILFFTEIIEG</sequence>
<evidence type="ECO:0000256" key="1">
    <source>
        <dbReference type="SAM" id="MobiDB-lite"/>
    </source>
</evidence>
<feature type="region of interest" description="Disordered" evidence="1">
    <location>
        <begin position="1"/>
        <end position="28"/>
    </location>
</feature>
<dbReference type="OrthoDB" id="5986631at2759"/>
<evidence type="ECO:0000313" key="3">
    <source>
        <dbReference type="Proteomes" id="UP000016927"/>
    </source>
</evidence>
<gene>
    <name evidence="2" type="ORF">NBO_55g0016</name>
</gene>
<feature type="compositionally biased region" description="Basic and acidic residues" evidence="1">
    <location>
        <begin position="8"/>
        <end position="25"/>
    </location>
</feature>
<protein>
    <submittedName>
        <fullName evidence="2">Uncharacterized protein</fullName>
    </submittedName>
</protein>
<dbReference type="AlphaFoldDB" id="R0KUG7"/>
<name>R0KUG7_NOSB1</name>
<dbReference type="Proteomes" id="UP000016927">
    <property type="component" value="Unassembled WGS sequence"/>
</dbReference>
<accession>R0KUG7</accession>
<keyword evidence="3" id="KW-1185">Reference proteome</keyword>
<proteinExistence type="predicted"/>
<reference evidence="2 3" key="1">
    <citation type="journal article" date="2013" name="BMC Genomics">
        <title>Comparative genomics of parasitic silkworm microsporidia reveal an association between genome expansion and host adaptation.</title>
        <authorList>
            <person name="Pan G."/>
            <person name="Xu J."/>
            <person name="Li T."/>
            <person name="Xia Q."/>
            <person name="Liu S.L."/>
            <person name="Zhang G."/>
            <person name="Li S."/>
            <person name="Li C."/>
            <person name="Liu H."/>
            <person name="Yang L."/>
            <person name="Liu T."/>
            <person name="Zhang X."/>
            <person name="Wu Z."/>
            <person name="Fan W."/>
            <person name="Dang X."/>
            <person name="Xiang H."/>
            <person name="Tao M."/>
            <person name="Li Y."/>
            <person name="Hu J."/>
            <person name="Li Z."/>
            <person name="Lin L."/>
            <person name="Luo J."/>
            <person name="Geng L."/>
            <person name="Wang L."/>
            <person name="Long M."/>
            <person name="Wan Y."/>
            <person name="He N."/>
            <person name="Zhang Z."/>
            <person name="Lu C."/>
            <person name="Keeling P.J."/>
            <person name="Wang J."/>
            <person name="Xiang Z."/>
            <person name="Zhou Z."/>
        </authorList>
    </citation>
    <scope>NUCLEOTIDE SEQUENCE [LARGE SCALE GENOMIC DNA]</scope>
    <source>
        <strain evidence="3">CQ1 / CVCC 102059</strain>
    </source>
</reference>
<organism evidence="2 3">
    <name type="scientific">Nosema bombycis (strain CQ1 / CVCC 102059)</name>
    <name type="common">Microsporidian parasite</name>
    <name type="synonym">Pebrine of silkworm</name>
    <dbReference type="NCBI Taxonomy" id="578461"/>
    <lineage>
        <taxon>Eukaryota</taxon>
        <taxon>Fungi</taxon>
        <taxon>Fungi incertae sedis</taxon>
        <taxon>Microsporidia</taxon>
        <taxon>Nosematidae</taxon>
        <taxon>Nosema</taxon>
    </lineage>
</organism>